<evidence type="ECO:0000259" key="5">
    <source>
        <dbReference type="PROSITE" id="PS50977"/>
    </source>
</evidence>
<sequence length="252" mass="26797">MAERSSAGDPARTLALLWRAPGESRPSRGPRQRTTVDAVVSAAIDLADAEGLDALTMRAVAGRLGITAMSVYTYVPGKAELLDLMLDAVYRDMPRADLSRMRWRTRVSTIAAENRDLLARHRWVIRMGTTRPPLGPGMAAKYDHELTAFDGLGLTDLEMDSALTYVLGFVTAVAGIAAATDEAAAGSGVSDHSWWESAAPLLAEVFDASAFPLAARVGAAAGQAHDSAYSATHAYDFGLARVLDGLAPLIER</sequence>
<keyword evidence="3" id="KW-0804">Transcription</keyword>
<evidence type="ECO:0000313" key="6">
    <source>
        <dbReference type="EMBL" id="STZ60723.1"/>
    </source>
</evidence>
<evidence type="ECO:0000256" key="1">
    <source>
        <dbReference type="ARBA" id="ARBA00023015"/>
    </source>
</evidence>
<dbReference type="InterPro" id="IPR036271">
    <property type="entry name" value="Tet_transcr_reg_TetR-rel_C_sf"/>
</dbReference>
<evidence type="ECO:0000256" key="2">
    <source>
        <dbReference type="ARBA" id="ARBA00023125"/>
    </source>
</evidence>
<keyword evidence="2 4" id="KW-0238">DNA-binding</keyword>
<dbReference type="OrthoDB" id="2570341at2"/>
<dbReference type="PANTHER" id="PTHR30055:SF151">
    <property type="entry name" value="TRANSCRIPTIONAL REGULATORY PROTEIN"/>
    <property type="match status" value="1"/>
</dbReference>
<feature type="domain" description="HTH tetR-type" evidence="5">
    <location>
        <begin position="33"/>
        <end position="93"/>
    </location>
</feature>
<evidence type="ECO:0000313" key="7">
    <source>
        <dbReference type="Proteomes" id="UP000254978"/>
    </source>
</evidence>
<keyword evidence="1" id="KW-0805">Transcription regulation</keyword>
<feature type="DNA-binding region" description="H-T-H motif" evidence="4">
    <location>
        <begin position="56"/>
        <end position="75"/>
    </location>
</feature>
<proteinExistence type="predicted"/>
<dbReference type="RefSeq" id="WP_115279814.1">
    <property type="nucleotide sequence ID" value="NZ_AP022600.1"/>
</dbReference>
<dbReference type="SUPFAM" id="SSF46689">
    <property type="entry name" value="Homeodomain-like"/>
    <property type="match status" value="1"/>
</dbReference>
<dbReference type="Proteomes" id="UP000254978">
    <property type="component" value="Unassembled WGS sequence"/>
</dbReference>
<dbReference type="InterPro" id="IPR004111">
    <property type="entry name" value="Repressor_TetR_C"/>
</dbReference>
<dbReference type="GO" id="GO:0003700">
    <property type="term" value="F:DNA-binding transcription factor activity"/>
    <property type="evidence" value="ECO:0007669"/>
    <property type="project" value="TreeGrafter"/>
</dbReference>
<protein>
    <submittedName>
        <fullName evidence="6">TetR family transcriptional regulator</fullName>
    </submittedName>
</protein>
<dbReference type="InterPro" id="IPR050109">
    <property type="entry name" value="HTH-type_TetR-like_transc_reg"/>
</dbReference>
<dbReference type="Gene3D" id="1.10.357.10">
    <property type="entry name" value="Tetracycline Repressor, domain 2"/>
    <property type="match status" value="1"/>
</dbReference>
<dbReference type="EMBL" id="UGQT01000001">
    <property type="protein sequence ID" value="STZ60723.1"/>
    <property type="molecule type" value="Genomic_DNA"/>
</dbReference>
<accession>A0A378TLJ0</accession>
<name>A0A378TLJ0_9MYCO</name>
<dbReference type="PANTHER" id="PTHR30055">
    <property type="entry name" value="HTH-TYPE TRANSCRIPTIONAL REGULATOR RUTR"/>
    <property type="match status" value="1"/>
</dbReference>
<dbReference type="Pfam" id="PF00440">
    <property type="entry name" value="TetR_N"/>
    <property type="match status" value="1"/>
</dbReference>
<dbReference type="GO" id="GO:0045892">
    <property type="term" value="P:negative regulation of DNA-templated transcription"/>
    <property type="evidence" value="ECO:0007669"/>
    <property type="project" value="InterPro"/>
</dbReference>
<dbReference type="GO" id="GO:0000976">
    <property type="term" value="F:transcription cis-regulatory region binding"/>
    <property type="evidence" value="ECO:0007669"/>
    <property type="project" value="TreeGrafter"/>
</dbReference>
<evidence type="ECO:0000256" key="4">
    <source>
        <dbReference type="PROSITE-ProRule" id="PRU00335"/>
    </source>
</evidence>
<dbReference type="Pfam" id="PF02909">
    <property type="entry name" value="TetR_C_1"/>
    <property type="match status" value="1"/>
</dbReference>
<gene>
    <name evidence="6" type="primary">tetR_3</name>
    <name evidence="6" type="ORF">NCTC10821_04267</name>
</gene>
<dbReference type="Gene3D" id="1.10.10.60">
    <property type="entry name" value="Homeodomain-like"/>
    <property type="match status" value="1"/>
</dbReference>
<dbReference type="AlphaFoldDB" id="A0A378TLJ0"/>
<dbReference type="SUPFAM" id="SSF48498">
    <property type="entry name" value="Tetracyclin repressor-like, C-terminal domain"/>
    <property type="match status" value="1"/>
</dbReference>
<dbReference type="InterPro" id="IPR009057">
    <property type="entry name" value="Homeodomain-like_sf"/>
</dbReference>
<evidence type="ECO:0000256" key="3">
    <source>
        <dbReference type="ARBA" id="ARBA00023163"/>
    </source>
</evidence>
<dbReference type="PROSITE" id="PS50977">
    <property type="entry name" value="HTH_TETR_2"/>
    <property type="match status" value="1"/>
</dbReference>
<dbReference type="InterPro" id="IPR001647">
    <property type="entry name" value="HTH_TetR"/>
</dbReference>
<keyword evidence="7" id="KW-1185">Reference proteome</keyword>
<organism evidence="6 7">
    <name type="scientific">Mycolicibacterium tokaiense</name>
    <dbReference type="NCBI Taxonomy" id="39695"/>
    <lineage>
        <taxon>Bacteria</taxon>
        <taxon>Bacillati</taxon>
        <taxon>Actinomycetota</taxon>
        <taxon>Actinomycetes</taxon>
        <taxon>Mycobacteriales</taxon>
        <taxon>Mycobacteriaceae</taxon>
        <taxon>Mycolicibacterium</taxon>
    </lineage>
</organism>
<reference evidence="6 7" key="1">
    <citation type="submission" date="2018-06" db="EMBL/GenBank/DDBJ databases">
        <authorList>
            <consortium name="Pathogen Informatics"/>
            <person name="Doyle S."/>
        </authorList>
    </citation>
    <scope>NUCLEOTIDE SEQUENCE [LARGE SCALE GENOMIC DNA]</scope>
    <source>
        <strain evidence="6 7">NCTC10821</strain>
    </source>
</reference>